<feature type="region of interest" description="Disordered" evidence="2">
    <location>
        <begin position="129"/>
        <end position="226"/>
    </location>
</feature>
<accession>A0A0G4NLG0</accession>
<dbReference type="EMBL" id="CVQI01036384">
    <property type="protein sequence ID" value="CRK47273.1"/>
    <property type="molecule type" value="Genomic_DNA"/>
</dbReference>
<feature type="coiled-coil region" evidence="1">
    <location>
        <begin position="276"/>
        <end position="310"/>
    </location>
</feature>
<proteinExistence type="predicted"/>
<protein>
    <submittedName>
        <fullName evidence="3">Uncharacterized protein</fullName>
    </submittedName>
</protein>
<feature type="compositionally biased region" description="Polar residues" evidence="2">
    <location>
        <begin position="138"/>
        <end position="166"/>
    </location>
</feature>
<evidence type="ECO:0000256" key="2">
    <source>
        <dbReference type="SAM" id="MobiDB-lite"/>
    </source>
</evidence>
<keyword evidence="1" id="KW-0175">Coiled coil</keyword>
<sequence length="424" mass="48044">MAGSIRAAGRCQNDEDWQAMIEPRIAAIRAAYPQLNWDHVNQTTSAPLSRTSFSRRCTPSNLSHYRICKYRKRIGVPILDEDIVILVIQGQAGELPGNLREDAALVEKRNKYAAVLGLSRITPVIKGPRRRHVKTNTERLQSPLCNSNLEPNTEQHTNVATGNTAYNDPLKNIKKQNNDARNGDDWREMLFDSSDGESQHPNERRKSGRTKRQQGSDDDTLVEHGQDECDSSDEFLFRNVARRIFPLTKNSVAHGAEILALHQSNERDVTRNLENEKGTKAAVKQLELRVKELEEHIEQLYDYNTTLREELGLWGGGSIRKPMNENRLQHINKLKSLSESWMRDDQSQQDKGCLGPEPKLTKSFETSDGQSHMVQDSGEFSGRFPGLPYSSLTGHTFGFGDEIDAIHDSDKLPDYSPRFRGRAR</sequence>
<dbReference type="AlphaFoldDB" id="A0A0G4NLG0"/>
<evidence type="ECO:0000256" key="1">
    <source>
        <dbReference type="SAM" id="Coils"/>
    </source>
</evidence>
<organism evidence="3 4">
    <name type="scientific">Verticillium longisporum</name>
    <name type="common">Verticillium dahliae var. longisporum</name>
    <dbReference type="NCBI Taxonomy" id="100787"/>
    <lineage>
        <taxon>Eukaryota</taxon>
        <taxon>Fungi</taxon>
        <taxon>Dikarya</taxon>
        <taxon>Ascomycota</taxon>
        <taxon>Pezizomycotina</taxon>
        <taxon>Sordariomycetes</taxon>
        <taxon>Hypocreomycetidae</taxon>
        <taxon>Glomerellales</taxon>
        <taxon>Plectosphaerellaceae</taxon>
        <taxon>Verticillium</taxon>
    </lineage>
</organism>
<evidence type="ECO:0000313" key="3">
    <source>
        <dbReference type="EMBL" id="CRK47273.1"/>
    </source>
</evidence>
<feature type="region of interest" description="Disordered" evidence="2">
    <location>
        <begin position="345"/>
        <end position="382"/>
    </location>
</feature>
<dbReference type="Proteomes" id="UP000045706">
    <property type="component" value="Unassembled WGS sequence"/>
</dbReference>
<gene>
    <name evidence="3" type="ORF">BN1723_007450</name>
</gene>
<reference evidence="4" key="1">
    <citation type="submission" date="2015-05" db="EMBL/GenBank/DDBJ databases">
        <authorList>
            <person name="Fogelqvist Johan"/>
        </authorList>
    </citation>
    <scope>NUCLEOTIDE SEQUENCE [LARGE SCALE GENOMIC DNA]</scope>
</reference>
<evidence type="ECO:0000313" key="4">
    <source>
        <dbReference type="Proteomes" id="UP000045706"/>
    </source>
</evidence>
<name>A0A0G4NLG0_VERLO</name>
<feature type="compositionally biased region" description="Basic and acidic residues" evidence="2">
    <location>
        <begin position="176"/>
        <end position="190"/>
    </location>
</feature>
<feature type="compositionally biased region" description="Polar residues" evidence="2">
    <location>
        <begin position="363"/>
        <end position="374"/>
    </location>
</feature>
<feature type="region of interest" description="Disordered" evidence="2">
    <location>
        <begin position="405"/>
        <end position="424"/>
    </location>
</feature>